<dbReference type="KEGG" id="mby:MSBRM_2384"/>
<evidence type="ECO:0000313" key="2">
    <source>
        <dbReference type="Proteomes" id="UP000033033"/>
    </source>
</evidence>
<dbReference type="HOGENOM" id="CLU_948670_0_0_2"/>
<dbReference type="Proteomes" id="UP000033033">
    <property type="component" value="Chromosome"/>
</dbReference>
<protein>
    <submittedName>
        <fullName evidence="1">Uncharacterized protein</fullName>
    </submittedName>
</protein>
<reference evidence="1 2" key="1">
    <citation type="submission" date="2014-07" db="EMBL/GenBank/DDBJ databases">
        <title>Methanogenic archaea and the global carbon cycle.</title>
        <authorList>
            <person name="Henriksen J.R."/>
            <person name="Luke J."/>
            <person name="Reinhart S."/>
            <person name="Benedict M.N."/>
            <person name="Youngblut N.D."/>
            <person name="Metcalf M.E."/>
            <person name="Whitaker R.J."/>
            <person name="Metcalf W.W."/>
        </authorList>
    </citation>
    <scope>NUCLEOTIDE SEQUENCE [LARGE SCALE GENOMIC DNA]</scope>
    <source>
        <strain evidence="1 2">MS</strain>
    </source>
</reference>
<sequence>MTIPSDFEKLVNRVEETWDKPGMITDDDSLWYNFCIAALLGGNLTDAEVNYEFNILNKYRLLDREKLDYGWIMTAKTHLLAEKEAVEEPNKRGKIAAINKLDAGITDIEIILKSADSVFNSIKLNAEYIQSISEDLDQQKNLLVEVASSNEAYKIIGLKSAWHKNKIYGIAYTKALIWLHNCGICLDLIPNNNHSIKFLEECKVHTTNDFFVVNTHFSSICELIKADIYFAGIALWYYEATRSLVPSNFRNQYSPKKLIKIMDKNNLDLNDISDMIADIERVEELKSLLKSKS</sequence>
<dbReference type="EMBL" id="CP009528">
    <property type="protein sequence ID" value="AKB55382.1"/>
    <property type="molecule type" value="Genomic_DNA"/>
</dbReference>
<gene>
    <name evidence="1" type="ORF">MSBRM_2384</name>
</gene>
<accession>A0A0E3QX55</accession>
<organism evidence="1 2">
    <name type="scientific">Methanosarcina barkeri MS</name>
    <dbReference type="NCBI Taxonomy" id="1434108"/>
    <lineage>
        <taxon>Archaea</taxon>
        <taxon>Methanobacteriati</taxon>
        <taxon>Methanobacteriota</taxon>
        <taxon>Stenosarchaea group</taxon>
        <taxon>Methanomicrobia</taxon>
        <taxon>Methanosarcinales</taxon>
        <taxon>Methanosarcinaceae</taxon>
        <taxon>Methanosarcina</taxon>
    </lineage>
</organism>
<dbReference type="RefSeq" id="WP_048120836.1">
    <property type="nucleotide sequence ID" value="NZ_CP009528.1"/>
</dbReference>
<dbReference type="STRING" id="1434108.MSBRM_2384"/>
<dbReference type="PATRIC" id="fig|1434108.4.peg.3046"/>
<dbReference type="AlphaFoldDB" id="A0A0E3QX55"/>
<name>A0A0E3QX55_METBA</name>
<evidence type="ECO:0000313" key="1">
    <source>
        <dbReference type="EMBL" id="AKB55382.1"/>
    </source>
</evidence>
<dbReference type="GeneID" id="24845666"/>
<keyword evidence="2" id="KW-1185">Reference proteome</keyword>
<proteinExistence type="predicted"/>